<dbReference type="Pfam" id="PF03772">
    <property type="entry name" value="Competence"/>
    <property type="match status" value="1"/>
</dbReference>
<evidence type="ECO:0000256" key="5">
    <source>
        <dbReference type="ARBA" id="ARBA00023136"/>
    </source>
</evidence>
<protein>
    <submittedName>
        <fullName evidence="9">MBL fold metallo-hydrolase</fullName>
    </submittedName>
</protein>
<dbReference type="Pfam" id="PF00753">
    <property type="entry name" value="Lactamase_B"/>
    <property type="match status" value="1"/>
</dbReference>
<dbReference type="AlphaFoldDB" id="A0A3A9ZBJ7"/>
<dbReference type="RefSeq" id="WP_120675540.1">
    <property type="nucleotide sequence ID" value="NZ_RBAL01000002.1"/>
</dbReference>
<dbReference type="PANTHER" id="PTHR30619">
    <property type="entry name" value="DNA INTERNALIZATION/COMPETENCE PROTEIN COMEC/REC2"/>
    <property type="match status" value="1"/>
</dbReference>
<dbReference type="Proteomes" id="UP000272474">
    <property type="component" value="Unassembled WGS sequence"/>
</dbReference>
<evidence type="ECO:0000256" key="7">
    <source>
        <dbReference type="SAM" id="Phobius"/>
    </source>
</evidence>
<dbReference type="InterPro" id="IPR035681">
    <property type="entry name" value="ComA-like_MBL"/>
</dbReference>
<dbReference type="GO" id="GO:0005886">
    <property type="term" value="C:plasma membrane"/>
    <property type="evidence" value="ECO:0007669"/>
    <property type="project" value="UniProtKB-SubCell"/>
</dbReference>
<feature type="transmembrane region" description="Helical" evidence="7">
    <location>
        <begin position="542"/>
        <end position="559"/>
    </location>
</feature>
<feature type="domain" description="Metallo-beta-lactamase" evidence="8">
    <location>
        <begin position="607"/>
        <end position="803"/>
    </location>
</feature>
<dbReference type="CDD" id="cd07731">
    <property type="entry name" value="ComA-like_MBL-fold"/>
    <property type="match status" value="1"/>
</dbReference>
<proteinExistence type="predicted"/>
<dbReference type="InterPro" id="IPR004477">
    <property type="entry name" value="ComEC_N"/>
</dbReference>
<dbReference type="InterPro" id="IPR036866">
    <property type="entry name" value="RibonucZ/Hydroxyglut_hydro"/>
</dbReference>
<keyword evidence="9" id="KW-0378">Hydrolase</keyword>
<dbReference type="NCBIfam" id="TIGR00360">
    <property type="entry name" value="ComEC_N-term"/>
    <property type="match status" value="1"/>
</dbReference>
<evidence type="ECO:0000259" key="8">
    <source>
        <dbReference type="SMART" id="SM00849"/>
    </source>
</evidence>
<feature type="region of interest" description="Disordered" evidence="6">
    <location>
        <begin position="1"/>
        <end position="42"/>
    </location>
</feature>
<name>A0A3A9ZBJ7_9ACTN</name>
<organism evidence="9 10">
    <name type="scientific">Streptomyces hoynatensis</name>
    <dbReference type="NCBI Taxonomy" id="1141874"/>
    <lineage>
        <taxon>Bacteria</taxon>
        <taxon>Bacillati</taxon>
        <taxon>Actinomycetota</taxon>
        <taxon>Actinomycetes</taxon>
        <taxon>Kitasatosporales</taxon>
        <taxon>Streptomycetaceae</taxon>
        <taxon>Streptomyces</taxon>
    </lineage>
</organism>
<dbReference type="GO" id="GO:0016787">
    <property type="term" value="F:hydrolase activity"/>
    <property type="evidence" value="ECO:0007669"/>
    <property type="project" value="UniProtKB-KW"/>
</dbReference>
<dbReference type="SUPFAM" id="SSF56281">
    <property type="entry name" value="Metallo-hydrolase/oxidoreductase"/>
    <property type="match status" value="1"/>
</dbReference>
<evidence type="ECO:0000313" key="10">
    <source>
        <dbReference type="Proteomes" id="UP000272474"/>
    </source>
</evidence>
<evidence type="ECO:0000256" key="4">
    <source>
        <dbReference type="ARBA" id="ARBA00022989"/>
    </source>
</evidence>
<dbReference type="InterPro" id="IPR052159">
    <property type="entry name" value="Competence_DNA_uptake"/>
</dbReference>
<feature type="transmembrane region" description="Helical" evidence="7">
    <location>
        <begin position="110"/>
        <end position="131"/>
    </location>
</feature>
<comment type="caution">
    <text evidence="9">The sequence shown here is derived from an EMBL/GenBank/DDBJ whole genome shotgun (WGS) entry which is preliminary data.</text>
</comment>
<evidence type="ECO:0000256" key="2">
    <source>
        <dbReference type="ARBA" id="ARBA00022475"/>
    </source>
</evidence>
<dbReference type="EMBL" id="RBAL01000002">
    <property type="protein sequence ID" value="RKN45638.1"/>
    <property type="molecule type" value="Genomic_DNA"/>
</dbReference>
<feature type="compositionally biased region" description="Basic residues" evidence="6">
    <location>
        <begin position="1"/>
        <end position="10"/>
    </location>
</feature>
<comment type="subcellular location">
    <subcellularLocation>
        <location evidence="1">Cell membrane</location>
        <topology evidence="1">Multi-pass membrane protein</topology>
    </subcellularLocation>
</comment>
<feature type="transmembrane region" description="Helical" evidence="7">
    <location>
        <begin position="416"/>
        <end position="435"/>
    </location>
</feature>
<keyword evidence="3 7" id="KW-0812">Transmembrane</keyword>
<evidence type="ECO:0000256" key="6">
    <source>
        <dbReference type="SAM" id="MobiDB-lite"/>
    </source>
</evidence>
<feature type="transmembrane region" description="Helical" evidence="7">
    <location>
        <begin position="72"/>
        <end position="90"/>
    </location>
</feature>
<dbReference type="OrthoDB" id="7177610at2"/>
<evidence type="ECO:0000256" key="3">
    <source>
        <dbReference type="ARBA" id="ARBA00022692"/>
    </source>
</evidence>
<feature type="transmembrane region" description="Helical" evidence="7">
    <location>
        <begin position="566"/>
        <end position="584"/>
    </location>
</feature>
<dbReference type="SMART" id="SM00849">
    <property type="entry name" value="Lactamase_B"/>
    <property type="match status" value="1"/>
</dbReference>
<evidence type="ECO:0000256" key="1">
    <source>
        <dbReference type="ARBA" id="ARBA00004651"/>
    </source>
</evidence>
<feature type="transmembrane region" description="Helical" evidence="7">
    <location>
        <begin position="369"/>
        <end position="385"/>
    </location>
</feature>
<reference evidence="9 10" key="1">
    <citation type="journal article" date="2014" name="Int. J. Syst. Evol. Microbiol.">
        <title>Streptomyces hoynatensis sp. nov., isolated from deep marine sediment.</title>
        <authorList>
            <person name="Veyisoglu A."/>
            <person name="Sahin N."/>
        </authorList>
    </citation>
    <scope>NUCLEOTIDE SEQUENCE [LARGE SCALE GENOMIC DNA]</scope>
    <source>
        <strain evidence="9 10">KCTC 29097</strain>
    </source>
</reference>
<dbReference type="InterPro" id="IPR001279">
    <property type="entry name" value="Metallo-B-lactamas"/>
</dbReference>
<feature type="transmembrane region" description="Helical" evidence="7">
    <location>
        <begin position="344"/>
        <end position="363"/>
    </location>
</feature>
<accession>A0A3A9ZBJ7</accession>
<feature type="transmembrane region" description="Helical" evidence="7">
    <location>
        <begin position="392"/>
        <end position="410"/>
    </location>
</feature>
<dbReference type="Gene3D" id="3.60.15.10">
    <property type="entry name" value="Ribonuclease Z/Hydroxyacylglutathione hydrolase-like"/>
    <property type="match status" value="1"/>
</dbReference>
<keyword evidence="5 7" id="KW-0472">Membrane</keyword>
<feature type="transmembrane region" description="Helical" evidence="7">
    <location>
        <begin position="447"/>
        <end position="467"/>
    </location>
</feature>
<sequence>METRVRRTRAGRAPEGQAAGAAGRHPVHAASGRRLGAAAPQQESAPADLRLLPPAAAAWAAAAMALGAPARVTAACVLGLLLVAGVLPALGRRPAAASPAGPRTARRLPVAAAMTLLCAAAAATLAGLHTASLRAEPWPRLEGERAEFEVTLTADPATAGHETTHGPNAPPRVLLRATASRVTGPSAGTQEVHGPVLLVVEAQRPEEWLRLLPSTQLRLRAGVRAPLPGRAAEFAAVLRVREAGSPHVVSGPNAAHRLAGSLRDGLREAASHLPGSARGLLPALVIGDGSGLGPELAEAVTVTGLTHLVVVSGAQLTLVLVVLTGAQSRAGTAERGGLAARFGLPLRATAAVGCALVAAFVLVCRPDPSVLRAAVCAGIAMLALATGRRRSLLPALAAAVLLLVLHDPTLARSFGFLLSVLATGSLLTLAPRWGAALRRRGLPGPPAEALAAAAAAHVVCAPVVTVFSASTSLVAVPCNLLAGAAVGPVVVLGWAALITAPFAMPVAIGFAWLASWPTRWIAAVARGGAALPGAELGWPGGWAGGALLAAVTVAACVLLRRVAHRPWPALCCALLLVCAVLRPLPLPRLLTGWPPPGWRLVVCDVGQGDGLVLTAGGHSALVVDTGPDPALMDRCLRELGVSHIPLLLLSHFHADHVGGLSGALRGRRVDAIESTGVRDPPGQAEFVERVAAEAGVPLVAAIPGERRRIGEELDWEVLWPPAGAAAAGLAANDASVTLLLRTGGLTVLLPGDLEPAAQQRLLATRADLSRVDVLKVPHHGSAAQEPKLFERLAPRLALVSCGEDNGYGHPAPRTLAALEEVGATVLRTDTDGALAVRAGPEGPRATVRDRPG</sequence>
<evidence type="ECO:0000313" key="9">
    <source>
        <dbReference type="EMBL" id="RKN45638.1"/>
    </source>
</evidence>
<keyword evidence="4 7" id="KW-1133">Transmembrane helix</keyword>
<keyword evidence="10" id="KW-1185">Reference proteome</keyword>
<dbReference type="PANTHER" id="PTHR30619:SF1">
    <property type="entry name" value="RECOMBINATION PROTEIN 2"/>
    <property type="match status" value="1"/>
</dbReference>
<keyword evidence="2" id="KW-1003">Cell membrane</keyword>
<gene>
    <name evidence="9" type="ORF">D7294_03980</name>
</gene>